<dbReference type="Gene3D" id="1.20.1250.20">
    <property type="entry name" value="MFS general substrate transporter like domains"/>
    <property type="match status" value="2"/>
</dbReference>
<dbReference type="GO" id="GO:0022857">
    <property type="term" value="F:transmembrane transporter activity"/>
    <property type="evidence" value="ECO:0007669"/>
    <property type="project" value="InterPro"/>
</dbReference>
<feature type="transmembrane region" description="Helical" evidence="8">
    <location>
        <begin position="345"/>
        <end position="366"/>
    </location>
</feature>
<feature type="compositionally biased region" description="Basic and acidic residues" evidence="7">
    <location>
        <begin position="1"/>
        <end position="17"/>
    </location>
</feature>
<evidence type="ECO:0000256" key="4">
    <source>
        <dbReference type="ARBA" id="ARBA00022989"/>
    </source>
</evidence>
<evidence type="ECO:0000313" key="9">
    <source>
        <dbReference type="EMBL" id="KLO13616.1"/>
    </source>
</evidence>
<dbReference type="FunCoup" id="A0A0H2S9S1">
    <property type="interactions" value="102"/>
</dbReference>
<dbReference type="SUPFAM" id="SSF103473">
    <property type="entry name" value="MFS general substrate transporter"/>
    <property type="match status" value="1"/>
</dbReference>
<evidence type="ECO:0000256" key="2">
    <source>
        <dbReference type="ARBA" id="ARBA00022448"/>
    </source>
</evidence>
<feature type="transmembrane region" description="Helical" evidence="8">
    <location>
        <begin position="183"/>
        <end position="206"/>
    </location>
</feature>
<reference evidence="9 10" key="1">
    <citation type="submission" date="2015-04" db="EMBL/GenBank/DDBJ databases">
        <title>Complete genome sequence of Schizopora paradoxa KUC8140, a cosmopolitan wood degrader in East Asia.</title>
        <authorList>
            <consortium name="DOE Joint Genome Institute"/>
            <person name="Min B."/>
            <person name="Park H."/>
            <person name="Jang Y."/>
            <person name="Kim J.-J."/>
            <person name="Kim K.H."/>
            <person name="Pangilinan J."/>
            <person name="Lipzen A."/>
            <person name="Riley R."/>
            <person name="Grigoriev I.V."/>
            <person name="Spatafora J.W."/>
            <person name="Choi I.-G."/>
        </authorList>
    </citation>
    <scope>NUCLEOTIDE SEQUENCE [LARGE SCALE GENOMIC DNA]</scope>
    <source>
        <strain evidence="9 10">KUC8140</strain>
    </source>
</reference>
<keyword evidence="5 8" id="KW-0472">Membrane</keyword>
<dbReference type="OrthoDB" id="6730379at2759"/>
<dbReference type="Pfam" id="PF07690">
    <property type="entry name" value="MFS_1"/>
    <property type="match status" value="1"/>
</dbReference>
<comment type="subcellular location">
    <subcellularLocation>
        <location evidence="1">Membrane</location>
        <topology evidence="1">Multi-pass membrane protein</topology>
    </subcellularLocation>
</comment>
<feature type="transmembrane region" description="Helical" evidence="8">
    <location>
        <begin position="150"/>
        <end position="171"/>
    </location>
</feature>
<dbReference type="PANTHER" id="PTHR43791">
    <property type="entry name" value="PERMEASE-RELATED"/>
    <property type="match status" value="1"/>
</dbReference>
<sequence length="514" mass="58118">MSGSFSDEKPEYEEKLQHATASAKEVDSGAQLSLSEEIDPEVALRIRRKIDKHILPLMCVLYWIQFMDKTTLGSAAILGIRTDAHLSANQYNWLGTIFYISYFIFEYPQNLALQRFPVGKWMSINIFTWGVALCSHAACKSFGGLFAVRLILGMCEGSITAGFMIVSSMFYTRKEQTLRVGYWFLMNGTAQIISGFISFGTLHIHTSGFEPWQWLMIITGSMTLVVALAYWFFFPDSPTNAWFLTPEERAIAVNRIKENQTGVENKHFKMDQMIEALTDPKTWVFALFSALDNVPNSLTNQRQIIVSQFGFTTFQTTLLGCVDGVIEIVTIFTGVQLAARLPNGIAYVSVIYFIPNILGSVLVSVLPSHNKVGLLFSYWITGVGTAGFVLSLSWISQVTAGHTKRITTNAIMLGAYCVGNAAGPFMWQSKFSPRNHIPWAVIGICYLICPFLMLIIRYMLARENKKRDNEPHDETYDDVWLKQTDADGKIVERRVDKAFLDLTDRQNRDFRYVL</sequence>
<dbReference type="PANTHER" id="PTHR43791:SF63">
    <property type="entry name" value="HIGH AFFINITY CYSTEINE TRANSPORTER"/>
    <property type="match status" value="1"/>
</dbReference>
<dbReference type="STRING" id="27342.A0A0H2S9S1"/>
<evidence type="ECO:0000256" key="8">
    <source>
        <dbReference type="SAM" id="Phobius"/>
    </source>
</evidence>
<keyword evidence="10" id="KW-1185">Reference proteome</keyword>
<dbReference type="CDD" id="cd17327">
    <property type="entry name" value="MFS_FEN2_like"/>
    <property type="match status" value="1"/>
</dbReference>
<dbReference type="GO" id="GO:0016020">
    <property type="term" value="C:membrane"/>
    <property type="evidence" value="ECO:0007669"/>
    <property type="project" value="UniProtKB-SubCell"/>
</dbReference>
<dbReference type="AlphaFoldDB" id="A0A0H2S9S1"/>
<evidence type="ECO:0000256" key="3">
    <source>
        <dbReference type="ARBA" id="ARBA00022692"/>
    </source>
</evidence>
<dbReference type="InParanoid" id="A0A0H2S9S1"/>
<comment type="similarity">
    <text evidence="6">Belongs to the major facilitator superfamily. Allantoate permease family.</text>
</comment>
<dbReference type="InterPro" id="IPR011701">
    <property type="entry name" value="MFS"/>
</dbReference>
<evidence type="ECO:0000313" key="10">
    <source>
        <dbReference type="Proteomes" id="UP000053477"/>
    </source>
</evidence>
<name>A0A0H2S9S1_9AGAM</name>
<feature type="region of interest" description="Disordered" evidence="7">
    <location>
        <begin position="1"/>
        <end position="28"/>
    </location>
</feature>
<feature type="transmembrane region" description="Helical" evidence="8">
    <location>
        <begin position="212"/>
        <end position="233"/>
    </location>
</feature>
<evidence type="ECO:0000256" key="5">
    <source>
        <dbReference type="ARBA" id="ARBA00023136"/>
    </source>
</evidence>
<proteinExistence type="inferred from homology"/>
<organism evidence="9 10">
    <name type="scientific">Schizopora paradoxa</name>
    <dbReference type="NCBI Taxonomy" id="27342"/>
    <lineage>
        <taxon>Eukaryota</taxon>
        <taxon>Fungi</taxon>
        <taxon>Dikarya</taxon>
        <taxon>Basidiomycota</taxon>
        <taxon>Agaricomycotina</taxon>
        <taxon>Agaricomycetes</taxon>
        <taxon>Hymenochaetales</taxon>
        <taxon>Schizoporaceae</taxon>
        <taxon>Schizopora</taxon>
    </lineage>
</organism>
<evidence type="ECO:0000256" key="7">
    <source>
        <dbReference type="SAM" id="MobiDB-lite"/>
    </source>
</evidence>
<keyword evidence="2" id="KW-0813">Transport</keyword>
<feature type="transmembrane region" description="Helical" evidence="8">
    <location>
        <begin position="372"/>
        <end position="394"/>
    </location>
</feature>
<dbReference type="InterPro" id="IPR036259">
    <property type="entry name" value="MFS_trans_sf"/>
</dbReference>
<evidence type="ECO:0000256" key="6">
    <source>
        <dbReference type="ARBA" id="ARBA00037968"/>
    </source>
</evidence>
<gene>
    <name evidence="9" type="ORF">SCHPADRAFT_904071</name>
</gene>
<protein>
    <submittedName>
        <fullName evidence="9">MFS general substrate transporter</fullName>
    </submittedName>
</protein>
<accession>A0A0H2S9S1</accession>
<dbReference type="Proteomes" id="UP000053477">
    <property type="component" value="Unassembled WGS sequence"/>
</dbReference>
<keyword evidence="3 8" id="KW-0812">Transmembrane</keyword>
<feature type="transmembrane region" description="Helical" evidence="8">
    <location>
        <begin position="439"/>
        <end position="460"/>
    </location>
</feature>
<feature type="transmembrane region" description="Helical" evidence="8">
    <location>
        <begin position="90"/>
        <end position="107"/>
    </location>
</feature>
<feature type="transmembrane region" description="Helical" evidence="8">
    <location>
        <begin position="406"/>
        <end position="427"/>
    </location>
</feature>
<dbReference type="EMBL" id="KQ085957">
    <property type="protein sequence ID" value="KLO13616.1"/>
    <property type="molecule type" value="Genomic_DNA"/>
</dbReference>
<evidence type="ECO:0000256" key="1">
    <source>
        <dbReference type="ARBA" id="ARBA00004141"/>
    </source>
</evidence>
<keyword evidence="4 8" id="KW-1133">Transmembrane helix</keyword>
<dbReference type="FunFam" id="1.20.1250.20:FF:000064">
    <property type="entry name" value="MFS allantoate transporter"/>
    <property type="match status" value="1"/>
</dbReference>